<gene>
    <name evidence="1" type="ORF">E5329_02690</name>
</gene>
<dbReference type="Proteomes" id="UP000304953">
    <property type="component" value="Unassembled WGS sequence"/>
</dbReference>
<protein>
    <submittedName>
        <fullName evidence="1">ATP-binding cassette domain-containing protein</fullName>
    </submittedName>
</protein>
<proteinExistence type="predicted"/>
<name>A0AC61S0C0_9FIRM</name>
<keyword evidence="1" id="KW-0067">ATP-binding</keyword>
<dbReference type="EMBL" id="SRYA01000004">
    <property type="protein sequence ID" value="TGY97780.1"/>
    <property type="molecule type" value="Genomic_DNA"/>
</dbReference>
<evidence type="ECO:0000313" key="1">
    <source>
        <dbReference type="EMBL" id="TGY97780.1"/>
    </source>
</evidence>
<organism evidence="1 2">
    <name type="scientific">Petralouisia muris</name>
    <dbReference type="NCBI Taxonomy" id="3032872"/>
    <lineage>
        <taxon>Bacteria</taxon>
        <taxon>Bacillati</taxon>
        <taxon>Bacillota</taxon>
        <taxon>Clostridia</taxon>
        <taxon>Lachnospirales</taxon>
        <taxon>Lachnospiraceae</taxon>
        <taxon>Petralouisia</taxon>
    </lineage>
</organism>
<comment type="caution">
    <text evidence="1">The sequence shown here is derived from an EMBL/GenBank/DDBJ whole genome shotgun (WGS) entry which is preliminary data.</text>
</comment>
<reference evidence="1" key="1">
    <citation type="submission" date="2019-04" db="EMBL/GenBank/DDBJ databases">
        <title>Microbes associate with the intestines of laboratory mice.</title>
        <authorList>
            <person name="Navarre W."/>
            <person name="Wong E."/>
            <person name="Huang K."/>
            <person name="Tropini C."/>
            <person name="Ng K."/>
            <person name="Yu B."/>
        </authorList>
    </citation>
    <scope>NUCLEOTIDE SEQUENCE</scope>
    <source>
        <strain evidence="1">NM01_1-7b</strain>
    </source>
</reference>
<keyword evidence="1" id="KW-0547">Nucleotide-binding</keyword>
<accession>A0AC61S0C0</accession>
<evidence type="ECO:0000313" key="2">
    <source>
        <dbReference type="Proteomes" id="UP000304953"/>
    </source>
</evidence>
<keyword evidence="2" id="KW-1185">Reference proteome</keyword>
<sequence>MEDRTGEFNRKLTVMDGESRVLELSLDDLHKERIFWGRDPGHNDIVISSPAVSRLHGKFKIASQGILFADVGSTNGTYLENAAGKHLIHKNSGYVLLRDGDMLRVQPPDERQGNSVLLLYTESMQEGKWQKYALPASRIAIGRGSENDIVLQHMGISRKHAVIELKVDAYFVSDCQSANGVLVNDNILNGTCRLRDKDVIRILNSILIFTNSGIYYKSSQQGVSLRVRNMNKVVGKGKQILHDVNVDIDSNEFVAIVGGSGAGKSTLMNAISGFDRKRQGTVLFSGLNLDENFSVLKSLIGYVPQQDIIYENLTLNRMLVYTAKLKMPKDTSKVEIEKRIHDVLEMVELSEHQNTYIRKLSGGQKKRASIAVELLADPSLFFLDEPTSGLDPGTEKKLMGTLSRLAKSQGKTIVMVTHTTQSLDLCDKVIFMGQGGRVCFCGTCQEAKMFFDTDNLVDIYNEMAAQPEEWAAQYAGCVPLEPIGFGEGKEAPKKRKFSGIRQFFILTMRYAEIMKNDLPRLALLFLQPILIALLLGIVADDRVFEIYESTKSILFALSCAGIWIGLFNSIQEICKERAVLKREYMGNMKLWSYTLSKFVVQMVVGVLQAAIIVAVFGAVIGLPEKGILMKNSFPEMFVTIWLTITSSMALGFIISAFVKSGDKAMACAPFVLIIQLLFSGILFELKGAGKKIAYATISKWSVESLGSIADLNSLTMKMQEELPGIEHEFQEIFEFAKKHLLSNWTILAAMVAICYVITALMLRNVAKDGR</sequence>